<evidence type="ECO:0000256" key="1">
    <source>
        <dbReference type="SAM" id="Phobius"/>
    </source>
</evidence>
<proteinExistence type="predicted"/>
<evidence type="ECO:0000313" key="3">
    <source>
        <dbReference type="Proteomes" id="UP000601223"/>
    </source>
</evidence>
<dbReference type="Proteomes" id="UP000601223">
    <property type="component" value="Unassembled WGS sequence"/>
</dbReference>
<keyword evidence="1" id="KW-1133">Transmembrane helix</keyword>
<protein>
    <submittedName>
        <fullName evidence="2">Uncharacterized protein</fullName>
    </submittedName>
</protein>
<reference evidence="2 3" key="1">
    <citation type="submission" date="2021-01" db="EMBL/GenBank/DDBJ databases">
        <title>Whole genome shotgun sequence of Catellatospora bangladeshensis NBRC 107357.</title>
        <authorList>
            <person name="Komaki H."/>
            <person name="Tamura T."/>
        </authorList>
    </citation>
    <scope>NUCLEOTIDE SEQUENCE [LARGE SCALE GENOMIC DNA]</scope>
    <source>
        <strain evidence="2 3">NBRC 107357</strain>
    </source>
</reference>
<organism evidence="2 3">
    <name type="scientific">Catellatospora bangladeshensis</name>
    <dbReference type="NCBI Taxonomy" id="310355"/>
    <lineage>
        <taxon>Bacteria</taxon>
        <taxon>Bacillati</taxon>
        <taxon>Actinomycetota</taxon>
        <taxon>Actinomycetes</taxon>
        <taxon>Micromonosporales</taxon>
        <taxon>Micromonosporaceae</taxon>
        <taxon>Catellatospora</taxon>
    </lineage>
</organism>
<accession>A0A8J3JSY2</accession>
<sequence>MSVDIESAAAVPAEVTAAAAARDLGAHRETYPAKWNKQASVGLGIFVALFGVIAVFATVGASSSATEEGQSAAAVASAVLWGITALFLAGFLWLLLRSPAVSKTARGFQVHLFERGWVWVRRKGTEVYRFDEVQTLFAAIVVVNNSGVTTTVYDYRITCNDGRQTRMRQIHTDMARFGPALAAQVAQAQLPKALSYFDKGNPVAFGDLTVTEDGLATKKGKVVPWPQVGGIQVAQGFVSVVDRAGKRVSPQVSFGQMPNAHTFLLMTETILAKLRGAEQ</sequence>
<keyword evidence="1" id="KW-0472">Membrane</keyword>
<comment type="caution">
    <text evidence="2">The sequence shown here is derived from an EMBL/GenBank/DDBJ whole genome shotgun (WGS) entry which is preliminary data.</text>
</comment>
<feature type="transmembrane region" description="Helical" evidence="1">
    <location>
        <begin position="73"/>
        <end position="96"/>
    </location>
</feature>
<keyword evidence="1" id="KW-0812">Transmembrane</keyword>
<evidence type="ECO:0000313" key="2">
    <source>
        <dbReference type="EMBL" id="GIF83209.1"/>
    </source>
</evidence>
<dbReference type="Pfam" id="PF20226">
    <property type="entry name" value="DUF6585"/>
    <property type="match status" value="1"/>
</dbReference>
<feature type="transmembrane region" description="Helical" evidence="1">
    <location>
        <begin position="41"/>
        <end position="61"/>
    </location>
</feature>
<dbReference type="InterPro" id="IPR046492">
    <property type="entry name" value="DUF6585"/>
</dbReference>
<keyword evidence="3" id="KW-1185">Reference proteome</keyword>
<dbReference type="AlphaFoldDB" id="A0A8J3JSY2"/>
<dbReference type="EMBL" id="BONF01000027">
    <property type="protein sequence ID" value="GIF83209.1"/>
    <property type="molecule type" value="Genomic_DNA"/>
</dbReference>
<dbReference type="RefSeq" id="WP_203749690.1">
    <property type="nucleotide sequence ID" value="NZ_BONF01000027.1"/>
</dbReference>
<gene>
    <name evidence="2" type="ORF">Cba03nite_45580</name>
</gene>
<name>A0A8J3JSY2_9ACTN</name>